<comment type="caution">
    <text evidence="2">The sequence shown here is derived from an EMBL/GenBank/DDBJ whole genome shotgun (WGS) entry which is preliminary data.</text>
</comment>
<dbReference type="AlphaFoldDB" id="A0A8J8P6B0"/>
<sequence length="403" mass="47364">MNDISLQIILSMISIEIPFIVLKVLLACLQFIYLDLLQTDKWLPQLFYPNYEEDEFDDEGLNIYFQRNGLDSTRFIINSGSSLVYLTLLIGEAILWLLIYLLSFIIPIFVRVELNWQKIFNWNSIFRFIIQQQTPLLISSFIGFLDFRTSPKIEYLNATLSIVISIILPLGMMLIFRILYKHNSESNFSSYQELLQELNHQKSSVGKYWQLLILLRWQFTCIIMVFLRDYPSQQLQSLLLLSYFYSILVITSNPFQTRLDWWLFIFQETGIALYLYVLMGLTPLNENGLFQQELGWFLMSLIFLSVAGGMLKAIISAKELIMKKWHRRQKMSLLRAKIYSIRAKKSKLLSELAEKEPKPRSNILENQQQAYHPDETNQGLSVTAAVDHYQAYIEKYQQRLAAF</sequence>
<accession>A0A8J8P6B0</accession>
<feature type="transmembrane region" description="Helical" evidence="1">
    <location>
        <begin position="208"/>
        <end position="227"/>
    </location>
</feature>
<feature type="transmembrane region" description="Helical" evidence="1">
    <location>
        <begin position="262"/>
        <end position="282"/>
    </location>
</feature>
<feature type="transmembrane region" description="Helical" evidence="1">
    <location>
        <begin position="93"/>
        <end position="112"/>
    </location>
</feature>
<feature type="transmembrane region" description="Helical" evidence="1">
    <location>
        <begin position="12"/>
        <end position="33"/>
    </location>
</feature>
<feature type="transmembrane region" description="Helical" evidence="1">
    <location>
        <begin position="157"/>
        <end position="180"/>
    </location>
</feature>
<keyword evidence="1" id="KW-0472">Membrane</keyword>
<feature type="transmembrane region" description="Helical" evidence="1">
    <location>
        <begin position="124"/>
        <end position="145"/>
    </location>
</feature>
<proteinExistence type="predicted"/>
<organism evidence="2 3">
    <name type="scientific">Halteria grandinella</name>
    <dbReference type="NCBI Taxonomy" id="5974"/>
    <lineage>
        <taxon>Eukaryota</taxon>
        <taxon>Sar</taxon>
        <taxon>Alveolata</taxon>
        <taxon>Ciliophora</taxon>
        <taxon>Intramacronucleata</taxon>
        <taxon>Spirotrichea</taxon>
        <taxon>Stichotrichia</taxon>
        <taxon>Sporadotrichida</taxon>
        <taxon>Halteriidae</taxon>
        <taxon>Halteria</taxon>
    </lineage>
</organism>
<dbReference type="EMBL" id="RRYP01000767">
    <property type="protein sequence ID" value="TNV86880.1"/>
    <property type="molecule type" value="Genomic_DNA"/>
</dbReference>
<dbReference type="Proteomes" id="UP000785679">
    <property type="component" value="Unassembled WGS sequence"/>
</dbReference>
<feature type="transmembrane region" description="Helical" evidence="1">
    <location>
        <begin position="294"/>
        <end position="315"/>
    </location>
</feature>
<reference evidence="2" key="1">
    <citation type="submission" date="2019-06" db="EMBL/GenBank/DDBJ databases">
        <authorList>
            <person name="Zheng W."/>
        </authorList>
    </citation>
    <scope>NUCLEOTIDE SEQUENCE</scope>
    <source>
        <strain evidence="2">QDHG01</strain>
    </source>
</reference>
<evidence type="ECO:0000313" key="2">
    <source>
        <dbReference type="EMBL" id="TNV86880.1"/>
    </source>
</evidence>
<evidence type="ECO:0000313" key="3">
    <source>
        <dbReference type="Proteomes" id="UP000785679"/>
    </source>
</evidence>
<keyword evidence="1" id="KW-1133">Transmembrane helix</keyword>
<evidence type="ECO:0000256" key="1">
    <source>
        <dbReference type="SAM" id="Phobius"/>
    </source>
</evidence>
<gene>
    <name evidence="2" type="ORF">FGO68_gene8282</name>
</gene>
<feature type="transmembrane region" description="Helical" evidence="1">
    <location>
        <begin position="233"/>
        <end position="250"/>
    </location>
</feature>
<name>A0A8J8P6B0_HALGN</name>
<keyword evidence="1" id="KW-0812">Transmembrane</keyword>
<keyword evidence="3" id="KW-1185">Reference proteome</keyword>
<protein>
    <submittedName>
        <fullName evidence="2">Uncharacterized protein</fullName>
    </submittedName>
</protein>